<dbReference type="PANTHER" id="PTHR43794:SF11">
    <property type="entry name" value="AMIDOHYDROLASE-RELATED DOMAIN-CONTAINING PROTEIN"/>
    <property type="match status" value="1"/>
</dbReference>
<keyword evidence="2" id="KW-0378">Hydrolase</keyword>
<protein>
    <submittedName>
        <fullName evidence="6">Unannotated protein</fullName>
    </submittedName>
</protein>
<dbReference type="CDD" id="cd01298">
    <property type="entry name" value="ATZ_TRZ_like"/>
    <property type="match status" value="1"/>
</dbReference>
<dbReference type="InterPro" id="IPR006680">
    <property type="entry name" value="Amidohydro-rel"/>
</dbReference>
<dbReference type="InterPro" id="IPR054418">
    <property type="entry name" value="MQNX/HUTI_composite_N"/>
</dbReference>
<dbReference type="SUPFAM" id="SSF51556">
    <property type="entry name" value="Metallo-dependent hydrolases"/>
    <property type="match status" value="1"/>
</dbReference>
<dbReference type="PANTHER" id="PTHR43794">
    <property type="entry name" value="AMINOHYDROLASE SSNA-RELATED"/>
    <property type="match status" value="1"/>
</dbReference>
<dbReference type="AlphaFoldDB" id="A0A6J6PRL6"/>
<organism evidence="6">
    <name type="scientific">freshwater metagenome</name>
    <dbReference type="NCBI Taxonomy" id="449393"/>
    <lineage>
        <taxon>unclassified sequences</taxon>
        <taxon>metagenomes</taxon>
        <taxon>ecological metagenomes</taxon>
    </lineage>
</organism>
<name>A0A6J6PRL6_9ZZZZ</name>
<dbReference type="GO" id="GO:0016814">
    <property type="term" value="F:hydrolase activity, acting on carbon-nitrogen (but not peptide) bonds, in cyclic amidines"/>
    <property type="evidence" value="ECO:0007669"/>
    <property type="project" value="UniProtKB-ARBA"/>
</dbReference>
<dbReference type="Gene3D" id="3.20.20.140">
    <property type="entry name" value="Metal-dependent hydrolases"/>
    <property type="match status" value="1"/>
</dbReference>
<evidence type="ECO:0000256" key="2">
    <source>
        <dbReference type="ARBA" id="ARBA00022801"/>
    </source>
</evidence>
<accession>A0A6J6PRL6</accession>
<proteinExistence type="predicted"/>
<dbReference type="InterPro" id="IPR011059">
    <property type="entry name" value="Metal-dep_hydrolase_composite"/>
</dbReference>
<evidence type="ECO:0000256" key="3">
    <source>
        <dbReference type="ARBA" id="ARBA00022833"/>
    </source>
</evidence>
<feature type="domain" description="Amidohydrolase-related" evidence="4">
    <location>
        <begin position="75"/>
        <end position="424"/>
    </location>
</feature>
<reference evidence="6" key="1">
    <citation type="submission" date="2020-05" db="EMBL/GenBank/DDBJ databases">
        <authorList>
            <person name="Chiriac C."/>
            <person name="Salcher M."/>
            <person name="Ghai R."/>
            <person name="Kavagutti S V."/>
        </authorList>
    </citation>
    <scope>NUCLEOTIDE SEQUENCE</scope>
</reference>
<feature type="domain" description="Aminodeoxyfutalosine deaminase/Imidazolonepropionase-like composite" evidence="5">
    <location>
        <begin position="42"/>
        <end position="66"/>
    </location>
</feature>
<dbReference type="GO" id="GO:0046872">
    <property type="term" value="F:metal ion binding"/>
    <property type="evidence" value="ECO:0007669"/>
    <property type="project" value="UniProtKB-KW"/>
</dbReference>
<keyword evidence="1" id="KW-0479">Metal-binding</keyword>
<sequence length="456" mass="47876">MTSHVHPETSGSESALNSPVEIFSAEWILTVDQNDTVLTESAIAVQAGVIIAVGPLADLLRAHPSATHQHFDQSVLMPGMVNAHTHLGMTMFRGLADDRNLQQFLDLVMPAEAAVLREQSVSVATAAAALESVHAGVTTALDMYYFPDVVVAACDRVGMRVMTGTTFLGSVGPEGRGGSAQMEWTEQWLASNPARPGWRPVVAPHSTYLVSPEDLQLIAEIAQRHDATIHIHAAESKGELDSVLAQHGRRPVELLDHLGLLGPRTVLAHAVHLSDDELARVAATQTSVAHCPSSNLKLASGFARVPEMLAAGVAVGLGTDGPASSNDLDLFAAMRLTGLIHKAVTGDATVLPAAQVVRAATLGGAAALGLSESIGSLEVGKQADCICVDLSRVHTQPVYDPNSALVYAAGRDDVRHVWVAGQEVLRDGIATRVDEAEVTAGLNELRAEVLAAVASV</sequence>
<evidence type="ECO:0000259" key="4">
    <source>
        <dbReference type="Pfam" id="PF01979"/>
    </source>
</evidence>
<dbReference type="InterPro" id="IPR050287">
    <property type="entry name" value="MTA/SAH_deaminase"/>
</dbReference>
<dbReference type="Pfam" id="PF22039">
    <property type="entry name" value="HUTI_composite_bact"/>
    <property type="match status" value="1"/>
</dbReference>
<dbReference type="InterPro" id="IPR032466">
    <property type="entry name" value="Metal_Hydrolase"/>
</dbReference>
<gene>
    <name evidence="6" type="ORF">UFOPK2582_00990</name>
</gene>
<keyword evidence="3" id="KW-0862">Zinc</keyword>
<dbReference type="Pfam" id="PF01979">
    <property type="entry name" value="Amidohydro_1"/>
    <property type="match status" value="1"/>
</dbReference>
<dbReference type="Gene3D" id="2.30.40.10">
    <property type="entry name" value="Urease, subunit C, domain 1"/>
    <property type="match status" value="1"/>
</dbReference>
<evidence type="ECO:0000256" key="1">
    <source>
        <dbReference type="ARBA" id="ARBA00022723"/>
    </source>
</evidence>
<dbReference type="GO" id="GO:0019239">
    <property type="term" value="F:deaminase activity"/>
    <property type="evidence" value="ECO:0007669"/>
    <property type="project" value="UniProtKB-ARBA"/>
</dbReference>
<dbReference type="EMBL" id="CAEZXS010000110">
    <property type="protein sequence ID" value="CAB4702071.1"/>
    <property type="molecule type" value="Genomic_DNA"/>
</dbReference>
<dbReference type="SUPFAM" id="SSF51338">
    <property type="entry name" value="Composite domain of metallo-dependent hydrolases"/>
    <property type="match status" value="2"/>
</dbReference>
<evidence type="ECO:0000259" key="5">
    <source>
        <dbReference type="Pfam" id="PF22039"/>
    </source>
</evidence>
<dbReference type="FunFam" id="3.20.20.140:FF:000014">
    <property type="entry name" value="5-methylthioadenosine/S-adenosylhomocysteine deaminase"/>
    <property type="match status" value="1"/>
</dbReference>
<evidence type="ECO:0000313" key="6">
    <source>
        <dbReference type="EMBL" id="CAB4702071.1"/>
    </source>
</evidence>